<feature type="domain" description="HDOD" evidence="1">
    <location>
        <begin position="42"/>
        <end position="230"/>
    </location>
</feature>
<evidence type="ECO:0000259" key="1">
    <source>
        <dbReference type="PROSITE" id="PS51833"/>
    </source>
</evidence>
<organism evidence="2 3">
    <name type="scientific">Chitinimonas prasina</name>
    <dbReference type="NCBI Taxonomy" id="1434937"/>
    <lineage>
        <taxon>Bacteria</taxon>
        <taxon>Pseudomonadati</taxon>
        <taxon>Pseudomonadota</taxon>
        <taxon>Betaproteobacteria</taxon>
        <taxon>Neisseriales</taxon>
        <taxon>Chitinibacteraceae</taxon>
        <taxon>Chitinimonas</taxon>
    </lineage>
</organism>
<evidence type="ECO:0000313" key="2">
    <source>
        <dbReference type="EMBL" id="GLR14892.1"/>
    </source>
</evidence>
<dbReference type="InterPro" id="IPR052340">
    <property type="entry name" value="RNase_Y/CdgJ"/>
</dbReference>
<protein>
    <submittedName>
        <fullName evidence="2">HDOD domain-containing protein</fullName>
    </submittedName>
</protein>
<comment type="caution">
    <text evidence="2">The sequence shown here is derived from an EMBL/GenBank/DDBJ whole genome shotgun (WGS) entry which is preliminary data.</text>
</comment>
<accession>A0ABQ5YMB9</accession>
<dbReference type="InterPro" id="IPR013976">
    <property type="entry name" value="HDOD"/>
</dbReference>
<name>A0ABQ5YMB9_9NEIS</name>
<gene>
    <name evidence="2" type="ORF">GCM10007907_36820</name>
</gene>
<dbReference type="SUPFAM" id="SSF109604">
    <property type="entry name" value="HD-domain/PDEase-like"/>
    <property type="match status" value="1"/>
</dbReference>
<keyword evidence="3" id="KW-1185">Reference proteome</keyword>
<evidence type="ECO:0000313" key="3">
    <source>
        <dbReference type="Proteomes" id="UP001156706"/>
    </source>
</evidence>
<dbReference type="Pfam" id="PF08668">
    <property type="entry name" value="HDOD"/>
    <property type="match status" value="1"/>
</dbReference>
<dbReference type="Gene3D" id="1.10.3210.10">
    <property type="entry name" value="Hypothetical protein af1432"/>
    <property type="match status" value="1"/>
</dbReference>
<dbReference type="PANTHER" id="PTHR33525:SF6">
    <property type="entry name" value="HDOD DOMAIN-CONTAINING PROTEIN"/>
    <property type="match status" value="1"/>
</dbReference>
<dbReference type="PANTHER" id="PTHR33525">
    <property type="match status" value="1"/>
</dbReference>
<reference evidence="3" key="1">
    <citation type="journal article" date="2019" name="Int. J. Syst. Evol. Microbiol.">
        <title>The Global Catalogue of Microorganisms (GCM) 10K type strain sequencing project: providing services to taxonomists for standard genome sequencing and annotation.</title>
        <authorList>
            <consortium name="The Broad Institute Genomics Platform"/>
            <consortium name="The Broad Institute Genome Sequencing Center for Infectious Disease"/>
            <person name="Wu L."/>
            <person name="Ma J."/>
        </authorList>
    </citation>
    <scope>NUCLEOTIDE SEQUENCE [LARGE SCALE GENOMIC DNA]</scope>
    <source>
        <strain evidence="3">NBRC 110044</strain>
    </source>
</reference>
<proteinExistence type="predicted"/>
<sequence>MAAGLLWRSKLGSADRPIAQESPMPQALSDAEAAQLLKSLTLPPLPQSLAEFRQARAAGADLADMSELIGRDLSLAAAVLKIANSPAFASRQLNNLQDAVMVLGADNLDMVVTSVTLKNAIPLAPILRAFWDDATQIAAIASHLARRWNLIKPEQAYLFCLFRDCGIPVLTQRFPAYIATLARAMEDPANFIRIEMDSRSTSHVVVGYLLARSWFMPSAMNEAILHHHDFDQLGDDELLEPESARLIALARLAEYLLFSRLRRDADPHWPHIQAAILAELGFDTSLMSELTEVATDALK</sequence>
<dbReference type="EMBL" id="BSOG01000006">
    <property type="protein sequence ID" value="GLR14892.1"/>
    <property type="molecule type" value="Genomic_DNA"/>
</dbReference>
<dbReference type="PROSITE" id="PS51833">
    <property type="entry name" value="HDOD"/>
    <property type="match status" value="1"/>
</dbReference>
<dbReference type="Proteomes" id="UP001156706">
    <property type="component" value="Unassembled WGS sequence"/>
</dbReference>